<keyword evidence="3" id="KW-0812">Transmembrane</keyword>
<accession>A0ABX9VTB0</accession>
<organism evidence="4 5">
    <name type="scientific">Aggregatibacter aphrophilus</name>
    <name type="common">Haemophilus aphrophilus</name>
    <dbReference type="NCBI Taxonomy" id="732"/>
    <lineage>
        <taxon>Bacteria</taxon>
        <taxon>Pseudomonadati</taxon>
        <taxon>Pseudomonadota</taxon>
        <taxon>Gammaproteobacteria</taxon>
        <taxon>Pasteurellales</taxon>
        <taxon>Pasteurellaceae</taxon>
        <taxon>Aggregatibacter</taxon>
    </lineage>
</organism>
<gene>
    <name evidence="4" type="ORF">DOL88_08900</name>
</gene>
<feature type="transmembrane region" description="Helical" evidence="3">
    <location>
        <begin position="204"/>
        <end position="224"/>
    </location>
</feature>
<keyword evidence="1" id="KW-0175">Coiled coil</keyword>
<evidence type="ECO:0000256" key="3">
    <source>
        <dbReference type="SAM" id="Phobius"/>
    </source>
</evidence>
<feature type="region of interest" description="Disordered" evidence="2">
    <location>
        <begin position="244"/>
        <end position="271"/>
    </location>
</feature>
<protein>
    <recommendedName>
        <fullName evidence="6">Virulence factor</fullName>
    </recommendedName>
</protein>
<dbReference type="Proteomes" id="UP000274211">
    <property type="component" value="Unassembled WGS sequence"/>
</dbReference>
<keyword evidence="5" id="KW-1185">Reference proteome</keyword>
<evidence type="ECO:0008006" key="6">
    <source>
        <dbReference type="Google" id="ProtNLM"/>
    </source>
</evidence>
<feature type="region of interest" description="Disordered" evidence="2">
    <location>
        <begin position="342"/>
        <end position="428"/>
    </location>
</feature>
<keyword evidence="3" id="KW-0472">Membrane</keyword>
<proteinExistence type="predicted"/>
<dbReference type="NCBIfam" id="NF040486">
    <property type="entry name" value="SrfA_fam"/>
    <property type="match status" value="2"/>
</dbReference>
<dbReference type="RefSeq" id="WP_109129396.1">
    <property type="nucleotide sequence ID" value="NZ_NRDC01000001.1"/>
</dbReference>
<comment type="caution">
    <text evidence="4">The sequence shown here is derived from an EMBL/GenBank/DDBJ whole genome shotgun (WGS) entry which is preliminary data.</text>
</comment>
<evidence type="ECO:0000256" key="1">
    <source>
        <dbReference type="SAM" id="Coils"/>
    </source>
</evidence>
<keyword evidence="3" id="KW-1133">Transmembrane helix</keyword>
<evidence type="ECO:0000313" key="5">
    <source>
        <dbReference type="Proteomes" id="UP000274211"/>
    </source>
</evidence>
<dbReference type="InterPro" id="IPR047774">
    <property type="entry name" value="SrfA-like"/>
</dbReference>
<sequence>MLSTLLRTGDIKDYTALGQDGQAVYSVASQLRDTIRLKRGRMFSDYLAIPQRNDQGSKIDWYVPFESDRADGKYMIIPWSSATEEERQQALAELKVFEKNMADLGLEMGKQANLKGDQLLFSRLLWAEPNNPDSAENLKALRFPNPEHVYLVNNRPVITFWGFIEKNTNSHGDPFLSLKPAVPLVAAAPIPDAESAPTKKKMSWLWWLLPLLLLLALLLCYWLGCFGSSSKKIELDPLAKHEMQKTEEKSTALSEDKKLEEKKDETKDPVVDNKKERIVNVNGASYRYVNGQWIDSNGTVVSDHNLLGQLNQETDIKTTDNTVGVDNVNGVDSTTLNDNTAVKTDANVDNKTDLTTSQDPKALGKDELEKNQINPNDPTLPPVDPKLNEKDKNSVDPNNPANKKVDNKANPNDPKGAEKVVDPSVNTTQQKLQIPENSLKEGKVDFLNGAWSAGGGIQDKTTGKPMRLSYNFDDKGKGQVTLQRGDGVKCVGDVNANVSGGGLTISNKNVANCSDGSTYQLPEISCKPNSASADCNGSYGDNQFPITIKK</sequence>
<feature type="coiled-coil region" evidence="1">
    <location>
        <begin position="80"/>
        <end position="107"/>
    </location>
</feature>
<name>A0ABX9VTB0_AGGAP</name>
<dbReference type="EMBL" id="QMGS01000085">
    <property type="protein sequence ID" value="RMW80894.1"/>
    <property type="molecule type" value="Genomic_DNA"/>
</dbReference>
<evidence type="ECO:0000256" key="2">
    <source>
        <dbReference type="SAM" id="MobiDB-lite"/>
    </source>
</evidence>
<reference evidence="4 5" key="1">
    <citation type="journal article" date="2019" name="J. Oral Microbiol.">
        <title>Role of OmpA1 and OmpA2 in Aggregatibacter actinomycetemcomitans and Aggregatibacter aphrophilus serum resistance.</title>
        <authorList>
            <person name="Lindholm M."/>
            <person name="Min Aung K."/>
            <person name="Nyunt Wai S."/>
            <person name="Oscarsson J."/>
        </authorList>
    </citation>
    <scope>NUCLEOTIDE SEQUENCE [LARGE SCALE GENOMIC DNA]</scope>
    <source>
        <strain evidence="4 5">HK83</strain>
    </source>
</reference>
<evidence type="ECO:0000313" key="4">
    <source>
        <dbReference type="EMBL" id="RMW80894.1"/>
    </source>
</evidence>